<dbReference type="RefSeq" id="WP_087669233.1">
    <property type="nucleotide sequence ID" value="NZ_FCNW02000028.1"/>
</dbReference>
<dbReference type="NCBIfam" id="NF005426">
    <property type="entry name" value="PRK07008.1"/>
    <property type="match status" value="1"/>
</dbReference>
<feature type="domain" description="AMP-dependent synthetase/ligase" evidence="1">
    <location>
        <begin position="18"/>
        <end position="401"/>
    </location>
</feature>
<dbReference type="InterPro" id="IPR020845">
    <property type="entry name" value="AMP-binding_CS"/>
</dbReference>
<sequence>MRGLMQDRPLLLSSIAEFAERSHGDVEIVSRRVEGDVHRHTYREAFARSRRLANALDALALKPGETVASLAWNGYRHFELYFGVSGSARVLHTVNPRLTIEHVQWILNHAQDRALFFDLTFLPIVQKLHQACPAIGVYVALCSEADLPQGSGIPNLMSYETLIGAHSDRYDWPQFDEHAASSLCYTSGTTGKPKGVLYSHRSSVLHAYAVSLPDSLNLSARDTILPVVPMFHVNAWGLAYAAPAMGSKLVLPGQSLDGASLCKLIEDEGVTLAAGVPTVWQGLLDHADAGRIRFRTFRRTVIGGASCSRAMYDGFTGRHGVEVLHAWGMTETSPLGTASAPRRAPADMTADERASVALSQGRAPFGVELRIVDESGAELPRDGLAAGELQIRGAWVLSAYFGADQPEALTTDGWFATGDIATIDGDGFMRITDRAKDVIKSGGEWISSAELENIALAHPGVLRAACIGVKHARWDERPIVLVMTRPDASVTREALLALYTDRVAKWQVPDDIVFVDDLPLGATGKLLKHTLREAWRDHLLAATQ</sequence>
<dbReference type="Gene3D" id="3.30.300.30">
    <property type="match status" value="1"/>
</dbReference>
<dbReference type="CDD" id="cd12119">
    <property type="entry name" value="ttLC_FACS_AlkK_like"/>
    <property type="match status" value="1"/>
</dbReference>
<reference evidence="3" key="1">
    <citation type="submission" date="2016-01" db="EMBL/GenBank/DDBJ databases">
        <authorList>
            <person name="Peeters C."/>
        </authorList>
    </citation>
    <scope>NUCLEOTIDE SEQUENCE [LARGE SCALE GENOMIC DNA]</scope>
    <source>
        <strain evidence="3">LMG 22934</strain>
    </source>
</reference>
<dbReference type="Pfam" id="PF00501">
    <property type="entry name" value="AMP-binding"/>
    <property type="match status" value="1"/>
</dbReference>
<evidence type="ECO:0000259" key="2">
    <source>
        <dbReference type="Pfam" id="PF13193"/>
    </source>
</evidence>
<dbReference type="NCBIfam" id="NF004837">
    <property type="entry name" value="PRK06187.1"/>
    <property type="match status" value="1"/>
</dbReference>
<dbReference type="Pfam" id="PF13193">
    <property type="entry name" value="AMP-binding_C"/>
    <property type="match status" value="1"/>
</dbReference>
<comment type="caution">
    <text evidence="3">The sequence shown here is derived from an EMBL/GenBank/DDBJ whole genome shotgun (WGS) entry which is preliminary data.</text>
</comment>
<dbReference type="PROSITE" id="PS00455">
    <property type="entry name" value="AMP_BINDING"/>
    <property type="match status" value="1"/>
</dbReference>
<evidence type="ECO:0000259" key="1">
    <source>
        <dbReference type="Pfam" id="PF00501"/>
    </source>
</evidence>
<feature type="domain" description="AMP-binding enzyme C-terminal" evidence="2">
    <location>
        <begin position="450"/>
        <end position="525"/>
    </location>
</feature>
<dbReference type="AlphaFoldDB" id="A0A158IA22"/>
<dbReference type="InterPro" id="IPR042099">
    <property type="entry name" value="ANL_N_sf"/>
</dbReference>
<dbReference type="STRING" id="326474.AWB65_04471"/>
<dbReference type="Gene3D" id="3.40.50.12780">
    <property type="entry name" value="N-terminal domain of ligase-like"/>
    <property type="match status" value="1"/>
</dbReference>
<dbReference type="PANTHER" id="PTHR43767:SF11">
    <property type="entry name" value="MEDIUM-CHAIN-FATTY-ACID--COA LIGASE"/>
    <property type="match status" value="1"/>
</dbReference>
<evidence type="ECO:0000313" key="4">
    <source>
        <dbReference type="Proteomes" id="UP000054977"/>
    </source>
</evidence>
<dbReference type="SUPFAM" id="SSF56801">
    <property type="entry name" value="Acetyl-CoA synthetase-like"/>
    <property type="match status" value="1"/>
</dbReference>
<dbReference type="PANTHER" id="PTHR43767">
    <property type="entry name" value="LONG-CHAIN-FATTY-ACID--COA LIGASE"/>
    <property type="match status" value="1"/>
</dbReference>
<dbReference type="InterPro" id="IPR050237">
    <property type="entry name" value="ATP-dep_AMP-bd_enzyme"/>
</dbReference>
<dbReference type="InterPro" id="IPR045851">
    <property type="entry name" value="AMP-bd_C_sf"/>
</dbReference>
<dbReference type="GO" id="GO:0016877">
    <property type="term" value="F:ligase activity, forming carbon-sulfur bonds"/>
    <property type="evidence" value="ECO:0007669"/>
    <property type="project" value="UniProtKB-ARBA"/>
</dbReference>
<gene>
    <name evidence="3" type="ORF">AWB65_04471</name>
</gene>
<organism evidence="3 4">
    <name type="scientific">Caballeronia humi</name>
    <dbReference type="NCBI Taxonomy" id="326474"/>
    <lineage>
        <taxon>Bacteria</taxon>
        <taxon>Pseudomonadati</taxon>
        <taxon>Pseudomonadota</taxon>
        <taxon>Betaproteobacteria</taxon>
        <taxon>Burkholderiales</taxon>
        <taxon>Burkholderiaceae</taxon>
        <taxon>Caballeronia</taxon>
    </lineage>
</organism>
<evidence type="ECO:0000313" key="3">
    <source>
        <dbReference type="EMBL" id="SAL53424.1"/>
    </source>
</evidence>
<keyword evidence="4" id="KW-1185">Reference proteome</keyword>
<dbReference type="OrthoDB" id="9766486at2"/>
<dbReference type="InterPro" id="IPR000873">
    <property type="entry name" value="AMP-dep_synth/lig_dom"/>
</dbReference>
<dbReference type="Proteomes" id="UP000054977">
    <property type="component" value="Unassembled WGS sequence"/>
</dbReference>
<name>A0A158IA22_9BURK</name>
<accession>A0A158IA22</accession>
<protein>
    <submittedName>
        <fullName evidence="3">Long-chain-fatty-acid--CoA ligase</fullName>
    </submittedName>
</protein>
<proteinExistence type="predicted"/>
<dbReference type="EMBL" id="FCNW02000028">
    <property type="protein sequence ID" value="SAL53424.1"/>
    <property type="molecule type" value="Genomic_DNA"/>
</dbReference>
<keyword evidence="3" id="KW-0436">Ligase</keyword>
<dbReference type="InterPro" id="IPR025110">
    <property type="entry name" value="AMP-bd_C"/>
</dbReference>